<dbReference type="PANTHER" id="PTHR48090">
    <property type="entry name" value="UNDECAPRENYL-PHOSPHATE 4-DEOXY-4-FORMAMIDO-L-ARABINOSE TRANSFERASE-RELATED"/>
    <property type="match status" value="1"/>
</dbReference>
<reference evidence="3" key="1">
    <citation type="submission" date="2019-11" db="EMBL/GenBank/DDBJ databases">
        <authorList>
            <person name="Feng L."/>
        </authorList>
    </citation>
    <scope>NUCLEOTIDE SEQUENCE</scope>
    <source>
        <strain evidence="3">ElimosumLFYP34</strain>
    </source>
</reference>
<organism evidence="3">
    <name type="scientific">Eubacterium limosum</name>
    <dbReference type="NCBI Taxonomy" id="1736"/>
    <lineage>
        <taxon>Bacteria</taxon>
        <taxon>Bacillati</taxon>
        <taxon>Bacillota</taxon>
        <taxon>Clostridia</taxon>
        <taxon>Eubacteriales</taxon>
        <taxon>Eubacteriaceae</taxon>
        <taxon>Eubacterium</taxon>
    </lineage>
</organism>
<feature type="domain" description="Glycosyltransferase 2-like" evidence="2">
    <location>
        <begin position="5"/>
        <end position="172"/>
    </location>
</feature>
<keyword evidence="1" id="KW-0472">Membrane</keyword>
<protein>
    <submittedName>
        <fullName evidence="3">Glycosyltransferase CsbB</fullName>
        <ecNumber evidence="3">2.4.-.-</ecNumber>
    </submittedName>
</protein>
<evidence type="ECO:0000313" key="3">
    <source>
        <dbReference type="EMBL" id="VYU09179.1"/>
    </source>
</evidence>
<keyword evidence="1" id="KW-0812">Transmembrane</keyword>
<dbReference type="EMBL" id="CACRTR010000007">
    <property type="protein sequence ID" value="VYU09179.1"/>
    <property type="molecule type" value="Genomic_DNA"/>
</dbReference>
<keyword evidence="3" id="KW-0328">Glycosyltransferase</keyword>
<accession>A0A6N3C2B2</accession>
<feature type="transmembrane region" description="Helical" evidence="1">
    <location>
        <begin position="224"/>
        <end position="255"/>
    </location>
</feature>
<proteinExistence type="predicted"/>
<gene>
    <name evidence="3" type="primary">csbB_1</name>
    <name evidence="3" type="ORF">ELLFYP34_02666</name>
</gene>
<evidence type="ECO:0000259" key="2">
    <source>
        <dbReference type="Pfam" id="PF00535"/>
    </source>
</evidence>
<dbReference type="Pfam" id="PF00535">
    <property type="entry name" value="Glycos_transf_2"/>
    <property type="match status" value="1"/>
</dbReference>
<dbReference type="InterPro" id="IPR029044">
    <property type="entry name" value="Nucleotide-diphossugar_trans"/>
</dbReference>
<dbReference type="EC" id="2.4.-.-" evidence="3"/>
<dbReference type="SUPFAM" id="SSF53448">
    <property type="entry name" value="Nucleotide-diphospho-sugar transferases"/>
    <property type="match status" value="1"/>
</dbReference>
<dbReference type="Gene3D" id="3.90.550.10">
    <property type="entry name" value="Spore Coat Polysaccharide Biosynthesis Protein SpsA, Chain A"/>
    <property type="match status" value="1"/>
</dbReference>
<dbReference type="PANTHER" id="PTHR48090:SF8">
    <property type="entry name" value="GLYCOSYLTRANSFERASE CSBB-RELATED"/>
    <property type="match status" value="1"/>
</dbReference>
<dbReference type="GO" id="GO:0005886">
    <property type="term" value="C:plasma membrane"/>
    <property type="evidence" value="ECO:0007669"/>
    <property type="project" value="TreeGrafter"/>
</dbReference>
<evidence type="ECO:0000256" key="1">
    <source>
        <dbReference type="SAM" id="Phobius"/>
    </source>
</evidence>
<dbReference type="InterPro" id="IPR001173">
    <property type="entry name" value="Glyco_trans_2-like"/>
</dbReference>
<dbReference type="GO" id="GO:0016757">
    <property type="term" value="F:glycosyltransferase activity"/>
    <property type="evidence" value="ECO:0007669"/>
    <property type="project" value="UniProtKB-KW"/>
</dbReference>
<dbReference type="AlphaFoldDB" id="A0A6N3C2B2"/>
<feature type="transmembrane region" description="Helical" evidence="1">
    <location>
        <begin position="267"/>
        <end position="293"/>
    </location>
</feature>
<keyword evidence="1" id="KW-1133">Transmembrane helix</keyword>
<dbReference type="CDD" id="cd04187">
    <property type="entry name" value="DPM1_like_bac"/>
    <property type="match status" value="1"/>
</dbReference>
<keyword evidence="3" id="KW-0808">Transferase</keyword>
<name>A0A6N3C2B2_EUBLI</name>
<sequence>MKKLSIVVPCFNEEEAIPLFYNEIKKIVTLLEKKYNLSTELMFINDGSKDDTLRVIKEYNKLDDRVKYISFSRNFGKEAAIFAGLESVIGDYIAIMDVDLQDPPELLEEMYLEIINNNFDCVATRRVNRKGEPPIRSFFARCFYKLINKMSKIEIVDGARDYRLMKRQMVDSIIEIREYNRFSKGIFSWVGFQTKWLEYKNVERAAGETKWSFWKLFLYSLDGIVAYTTVPLSIASVSGFLFCIIAIVMIIFVVIKTLVWGEPVAGYPSIICFLFLIGGIQLFCIGILGEYLAKTYLETKKRPIYIIKERSN</sequence>
<dbReference type="InterPro" id="IPR050256">
    <property type="entry name" value="Glycosyltransferase_2"/>
</dbReference>